<evidence type="ECO:0000256" key="1">
    <source>
        <dbReference type="SAM" id="SignalP"/>
    </source>
</evidence>
<evidence type="ECO:0000313" key="3">
    <source>
        <dbReference type="Proteomes" id="UP000756860"/>
    </source>
</evidence>
<sequence length="529" mass="62269">MGRAKALVIACCLACCGYASPLLAAEEGGRVHEGTIFTLWPLVDYRESPRDQYRNLSLLGPLFKFQSHGDDSTLAVRPLLYRTEDRREQTAQTSYLYPLASTDSSPRATTFQVMQLLQKNVYRKGEEGEERTSQFFPFYLQGRSEKYGPYTAVFPLYGDIYERLWRDEIHFVLFPLYSRTVNKGTTSRNYLYPFFNTIEGDKESGFQFWPLYGQAAKEGVYRKRFFLWPFFLSETRDINTDNPKDRLYLFPFYAALDSPQRTSRHYFWPFFGHTVDRGSGTVPEKPAGPTFEIPDGDEERNTGKLEEWDYFWPFWYTVRSAERNEVSWLPFYAGTVKKETEKHWYMWPLYRTDKMDSKLFRQERDRVLYWLYSDKRESWPVDGTSRRKVACWPLYVYTKDPKGVMGFSFPAPVEPILDKEGIEKNWAPLWRIYQQRWNEQGDSAVSFFWNLYWHEARGTDLAYEFFPLLAYRSESEFTDFRLLKGLIGYRNRAGAKQLTLFWLPFGVNWGKEAVSQSAVTLQPGTGSRP</sequence>
<proteinExistence type="predicted"/>
<feature type="chain" id="PRO_5046976803" evidence="1">
    <location>
        <begin position="25"/>
        <end position="529"/>
    </location>
</feature>
<dbReference type="RefSeq" id="WP_214176278.1">
    <property type="nucleotide sequence ID" value="NZ_JAHCVK010000009.1"/>
</dbReference>
<comment type="caution">
    <text evidence="2">The sequence shown here is derived from an EMBL/GenBank/DDBJ whole genome shotgun (WGS) entry which is preliminary data.</text>
</comment>
<accession>A0ABS5SI15</accession>
<gene>
    <name evidence="2" type="ORF">KI810_14485</name>
</gene>
<name>A0ABS5SI15_9BACT</name>
<reference evidence="2 3" key="1">
    <citation type="submission" date="2021-05" db="EMBL/GenBank/DDBJ databases">
        <title>The draft genome of Geobacter luticola JCM 17780.</title>
        <authorList>
            <person name="Xu Z."/>
            <person name="Masuda Y."/>
            <person name="Itoh H."/>
            <person name="Senoo K."/>
        </authorList>
    </citation>
    <scope>NUCLEOTIDE SEQUENCE [LARGE SCALE GENOMIC DNA]</scope>
    <source>
        <strain evidence="2 3">JCM 17780</strain>
    </source>
</reference>
<evidence type="ECO:0000313" key="2">
    <source>
        <dbReference type="EMBL" id="MBT0654269.1"/>
    </source>
</evidence>
<keyword evidence="1" id="KW-0732">Signal</keyword>
<dbReference type="EMBL" id="JAHCVK010000009">
    <property type="protein sequence ID" value="MBT0654269.1"/>
    <property type="molecule type" value="Genomic_DNA"/>
</dbReference>
<organism evidence="2 3">
    <name type="scientific">Geomobilimonas luticola</name>
    <dbReference type="NCBI Taxonomy" id="1114878"/>
    <lineage>
        <taxon>Bacteria</taxon>
        <taxon>Pseudomonadati</taxon>
        <taxon>Thermodesulfobacteriota</taxon>
        <taxon>Desulfuromonadia</taxon>
        <taxon>Geobacterales</taxon>
        <taxon>Geobacteraceae</taxon>
        <taxon>Geomobilimonas</taxon>
    </lineage>
</organism>
<dbReference type="Proteomes" id="UP000756860">
    <property type="component" value="Unassembled WGS sequence"/>
</dbReference>
<keyword evidence="3" id="KW-1185">Reference proteome</keyword>
<feature type="signal peptide" evidence="1">
    <location>
        <begin position="1"/>
        <end position="24"/>
    </location>
</feature>
<protein>
    <submittedName>
        <fullName evidence="2">Uncharacterized protein</fullName>
    </submittedName>
</protein>